<dbReference type="InterPro" id="IPR006073">
    <property type="entry name" value="GTP-bd"/>
</dbReference>
<evidence type="ECO:0000256" key="5">
    <source>
        <dbReference type="ARBA" id="ARBA00022741"/>
    </source>
</evidence>
<evidence type="ECO:0000256" key="1">
    <source>
        <dbReference type="ARBA" id="ARBA00007921"/>
    </source>
</evidence>
<evidence type="ECO:0000313" key="13">
    <source>
        <dbReference type="EMBL" id="TRO83818.1"/>
    </source>
</evidence>
<evidence type="ECO:0000256" key="9">
    <source>
        <dbReference type="PROSITE-ProRule" id="PRU01050"/>
    </source>
</evidence>
<feature type="binding site" evidence="8">
    <location>
        <begin position="17"/>
        <end position="24"/>
    </location>
    <ligand>
        <name>GTP</name>
        <dbReference type="ChEBI" id="CHEBI:37565"/>
    </ligand>
</feature>
<dbReference type="PRINTS" id="PR00326">
    <property type="entry name" value="GTP1OBG"/>
</dbReference>
<keyword evidence="5 8" id="KW-0547">Nucleotide-binding</keyword>
<feature type="region of interest" description="G1" evidence="9">
    <location>
        <begin position="17"/>
        <end position="24"/>
    </location>
</feature>
<dbReference type="GO" id="GO:0005525">
    <property type="term" value="F:GTP binding"/>
    <property type="evidence" value="ECO:0007669"/>
    <property type="project" value="UniProtKB-UniRule"/>
</dbReference>
<evidence type="ECO:0000256" key="8">
    <source>
        <dbReference type="HAMAP-Rule" id="MF_00367"/>
    </source>
</evidence>
<reference evidence="13 14" key="1">
    <citation type="submission" date="2019-07" db="EMBL/GenBank/DDBJ databases">
        <title>Insights of Desulfuromonas acetexigens electromicrobiology.</title>
        <authorList>
            <person name="Katuri K."/>
            <person name="Sapireddy V."/>
            <person name="Shaw D.R."/>
            <person name="Saikaly P."/>
        </authorList>
    </citation>
    <scope>NUCLEOTIDE SEQUENCE [LARGE SCALE GENOMIC DNA]</scope>
    <source>
        <strain evidence="13 14">2873</strain>
    </source>
</reference>
<feature type="domain" description="KH type-2" evidence="11">
    <location>
        <begin position="207"/>
        <end position="285"/>
    </location>
</feature>
<evidence type="ECO:0000259" key="12">
    <source>
        <dbReference type="PROSITE" id="PS51713"/>
    </source>
</evidence>
<proteinExistence type="inferred from homology"/>
<feature type="region of interest" description="G5" evidence="9">
    <location>
        <begin position="155"/>
        <end position="157"/>
    </location>
</feature>
<evidence type="ECO:0000313" key="14">
    <source>
        <dbReference type="Proteomes" id="UP000317155"/>
    </source>
</evidence>
<dbReference type="EMBL" id="VJVV01000001">
    <property type="protein sequence ID" value="TRO83818.1"/>
    <property type="molecule type" value="Genomic_DNA"/>
</dbReference>
<comment type="similarity">
    <text evidence="1 8 9 10">Belongs to the TRAFAC class TrmE-Era-EngA-EngB-Septin-like GTPase superfamily. Era GTPase family.</text>
</comment>
<organism evidence="13 14">
    <name type="scientific">Trichloromonas acetexigens</name>
    <dbReference type="NCBI Taxonomy" id="38815"/>
    <lineage>
        <taxon>Bacteria</taxon>
        <taxon>Pseudomonadati</taxon>
        <taxon>Thermodesulfobacteriota</taxon>
        <taxon>Desulfuromonadia</taxon>
        <taxon>Desulfuromonadales</taxon>
        <taxon>Trichloromonadaceae</taxon>
        <taxon>Trichloromonas</taxon>
    </lineage>
</organism>
<dbReference type="Gene3D" id="3.30.300.20">
    <property type="match status" value="1"/>
</dbReference>
<dbReference type="InterPro" id="IPR004044">
    <property type="entry name" value="KH_dom_type_2"/>
</dbReference>
<feature type="binding site" evidence="8">
    <location>
        <begin position="64"/>
        <end position="68"/>
    </location>
    <ligand>
        <name>GTP</name>
        <dbReference type="ChEBI" id="CHEBI:37565"/>
    </ligand>
</feature>
<dbReference type="AlphaFoldDB" id="A0A550JKS0"/>
<comment type="caution">
    <text evidence="13">The sequence shown here is derived from an EMBL/GenBank/DDBJ whole genome shotgun (WGS) entry which is preliminary data.</text>
</comment>
<keyword evidence="8" id="KW-0963">Cytoplasm</keyword>
<evidence type="ECO:0000256" key="10">
    <source>
        <dbReference type="RuleBase" id="RU003761"/>
    </source>
</evidence>
<dbReference type="Proteomes" id="UP000317155">
    <property type="component" value="Unassembled WGS sequence"/>
</dbReference>
<sequence>MTESNTPFRSGFISIIGRPNVGKSTLLNRILGTKIAITANKPQTTRNRILGIHNMPGAQLLFIDTPGIHRATGKLNRFMVDQALSACSGVDLILYVVEVKDRPGPGDDFILDVLRQSQLPVILLINKIDQLPKERQLELMSAFAERFPFREIVPVSGQSGENVDYLLNLLPRYLKEGPPYYAEDMITDLPERFIVAEMIREQVLKQTHDEIPYRVATLVERFEEKPEKNLVVIQAVIIVDRDTHKGILVGKQGATIRAIGKAARIDIERLLDARVFLELFVKVQKNWTESERMLKEFGY</sequence>
<dbReference type="HAMAP" id="MF_00367">
    <property type="entry name" value="GTPase_Era"/>
    <property type="match status" value="1"/>
</dbReference>
<dbReference type="FunFam" id="3.30.300.20:FF:000003">
    <property type="entry name" value="GTPase Era"/>
    <property type="match status" value="1"/>
</dbReference>
<dbReference type="GO" id="GO:0005886">
    <property type="term" value="C:plasma membrane"/>
    <property type="evidence" value="ECO:0007669"/>
    <property type="project" value="UniProtKB-SubCell"/>
</dbReference>
<feature type="region of interest" description="G4" evidence="9">
    <location>
        <begin position="126"/>
        <end position="129"/>
    </location>
</feature>
<keyword evidence="7 8" id="KW-0342">GTP-binding</keyword>
<dbReference type="InterPro" id="IPR005225">
    <property type="entry name" value="Small_GTP-bd"/>
</dbReference>
<gene>
    <name evidence="8" type="primary">era</name>
    <name evidence="13" type="ORF">FL622_01140</name>
</gene>
<name>A0A550JKS0_9BACT</name>
<evidence type="ECO:0000256" key="2">
    <source>
        <dbReference type="ARBA" id="ARBA00020484"/>
    </source>
</evidence>
<keyword evidence="8" id="KW-0699">rRNA-binding</keyword>
<dbReference type="FunFam" id="3.40.50.300:FF:000094">
    <property type="entry name" value="GTPase Era"/>
    <property type="match status" value="1"/>
</dbReference>
<dbReference type="InterPro" id="IPR015946">
    <property type="entry name" value="KH_dom-like_a/b"/>
</dbReference>
<dbReference type="NCBIfam" id="NF000908">
    <property type="entry name" value="PRK00089.1"/>
    <property type="match status" value="1"/>
</dbReference>
<dbReference type="GO" id="GO:0043024">
    <property type="term" value="F:ribosomal small subunit binding"/>
    <property type="evidence" value="ECO:0007669"/>
    <property type="project" value="TreeGrafter"/>
</dbReference>
<evidence type="ECO:0000256" key="6">
    <source>
        <dbReference type="ARBA" id="ARBA00022884"/>
    </source>
</evidence>
<protein>
    <recommendedName>
        <fullName evidence="2 8">GTPase Era</fullName>
    </recommendedName>
</protein>
<dbReference type="InterPro" id="IPR027417">
    <property type="entry name" value="P-loop_NTPase"/>
</dbReference>
<evidence type="ECO:0000259" key="11">
    <source>
        <dbReference type="PROSITE" id="PS50823"/>
    </source>
</evidence>
<comment type="subcellular location">
    <subcellularLocation>
        <location evidence="8">Cytoplasm</location>
    </subcellularLocation>
    <subcellularLocation>
        <location evidence="8">Cell membrane</location>
        <topology evidence="8">Peripheral membrane protein</topology>
    </subcellularLocation>
</comment>
<dbReference type="Pfam" id="PF01926">
    <property type="entry name" value="MMR_HSR1"/>
    <property type="match status" value="1"/>
</dbReference>
<feature type="domain" description="Era-type G" evidence="12">
    <location>
        <begin position="9"/>
        <end position="176"/>
    </location>
</feature>
<dbReference type="GO" id="GO:0003924">
    <property type="term" value="F:GTPase activity"/>
    <property type="evidence" value="ECO:0007669"/>
    <property type="project" value="UniProtKB-UniRule"/>
</dbReference>
<dbReference type="SUPFAM" id="SSF52540">
    <property type="entry name" value="P-loop containing nucleoside triphosphate hydrolases"/>
    <property type="match status" value="1"/>
</dbReference>
<dbReference type="CDD" id="cd04163">
    <property type="entry name" value="Era"/>
    <property type="match status" value="1"/>
</dbReference>
<dbReference type="NCBIfam" id="TIGR00231">
    <property type="entry name" value="small_GTP"/>
    <property type="match status" value="1"/>
</dbReference>
<keyword evidence="3 8" id="KW-0690">Ribosome biogenesis</keyword>
<keyword evidence="14" id="KW-1185">Reference proteome</keyword>
<dbReference type="Pfam" id="PF07650">
    <property type="entry name" value="KH_2"/>
    <property type="match status" value="1"/>
</dbReference>
<dbReference type="PROSITE" id="PS51713">
    <property type="entry name" value="G_ERA"/>
    <property type="match status" value="1"/>
</dbReference>
<evidence type="ECO:0000256" key="3">
    <source>
        <dbReference type="ARBA" id="ARBA00022517"/>
    </source>
</evidence>
<comment type="subunit">
    <text evidence="8">Monomer.</text>
</comment>
<dbReference type="GO" id="GO:0000028">
    <property type="term" value="P:ribosomal small subunit assembly"/>
    <property type="evidence" value="ECO:0007669"/>
    <property type="project" value="TreeGrafter"/>
</dbReference>
<dbReference type="Gene3D" id="3.40.50.300">
    <property type="entry name" value="P-loop containing nucleotide triphosphate hydrolases"/>
    <property type="match status" value="1"/>
</dbReference>
<accession>A0A550JKS0</accession>
<dbReference type="CDD" id="cd22534">
    <property type="entry name" value="KH-II_Era"/>
    <property type="match status" value="1"/>
</dbReference>
<dbReference type="NCBIfam" id="TIGR00436">
    <property type="entry name" value="era"/>
    <property type="match status" value="1"/>
</dbReference>
<dbReference type="InterPro" id="IPR009019">
    <property type="entry name" value="KH_sf_prok-type"/>
</dbReference>
<dbReference type="RefSeq" id="WP_092052574.1">
    <property type="nucleotide sequence ID" value="NZ_FOJJ01000001.1"/>
</dbReference>
<dbReference type="GO" id="GO:0005829">
    <property type="term" value="C:cytosol"/>
    <property type="evidence" value="ECO:0007669"/>
    <property type="project" value="TreeGrafter"/>
</dbReference>
<keyword evidence="6 8" id="KW-0694">RNA-binding</keyword>
<dbReference type="GO" id="GO:0070181">
    <property type="term" value="F:small ribosomal subunit rRNA binding"/>
    <property type="evidence" value="ECO:0007669"/>
    <property type="project" value="UniProtKB-UniRule"/>
</dbReference>
<dbReference type="PANTHER" id="PTHR42698">
    <property type="entry name" value="GTPASE ERA"/>
    <property type="match status" value="1"/>
</dbReference>
<keyword evidence="8" id="KW-0472">Membrane</keyword>
<dbReference type="OrthoDB" id="9805918at2"/>
<dbReference type="PROSITE" id="PS50823">
    <property type="entry name" value="KH_TYPE_2"/>
    <property type="match status" value="1"/>
</dbReference>
<evidence type="ECO:0000256" key="4">
    <source>
        <dbReference type="ARBA" id="ARBA00022519"/>
    </source>
</evidence>
<keyword evidence="4" id="KW-0997">Cell inner membrane</keyword>
<dbReference type="InterPro" id="IPR030388">
    <property type="entry name" value="G_ERA_dom"/>
</dbReference>
<feature type="binding site" evidence="8">
    <location>
        <begin position="126"/>
        <end position="129"/>
    </location>
    <ligand>
        <name>GTP</name>
        <dbReference type="ChEBI" id="CHEBI:37565"/>
    </ligand>
</feature>
<feature type="region of interest" description="G2" evidence="9">
    <location>
        <begin position="43"/>
        <end position="47"/>
    </location>
</feature>
<dbReference type="InterPro" id="IPR005662">
    <property type="entry name" value="GTPase_Era-like"/>
</dbReference>
<evidence type="ECO:0000256" key="7">
    <source>
        <dbReference type="ARBA" id="ARBA00023134"/>
    </source>
</evidence>
<feature type="region of interest" description="G3" evidence="9">
    <location>
        <begin position="64"/>
        <end position="67"/>
    </location>
</feature>
<dbReference type="PANTHER" id="PTHR42698:SF1">
    <property type="entry name" value="GTPASE ERA, MITOCHONDRIAL"/>
    <property type="match status" value="1"/>
</dbReference>
<keyword evidence="8" id="KW-1003">Cell membrane</keyword>
<dbReference type="SUPFAM" id="SSF54814">
    <property type="entry name" value="Prokaryotic type KH domain (KH-domain type II)"/>
    <property type="match status" value="1"/>
</dbReference>
<comment type="function">
    <text evidence="8">An essential GTPase that binds both GDP and GTP, with rapid nucleotide exchange. Plays a role in 16S rRNA processing and 30S ribosomal subunit biogenesis and possibly also in cell cycle regulation and energy metabolism.</text>
</comment>